<feature type="compositionally biased region" description="Acidic residues" evidence="1">
    <location>
        <begin position="179"/>
        <end position="194"/>
    </location>
</feature>
<dbReference type="RefSeq" id="XP_064663063.1">
    <property type="nucleotide sequence ID" value="XM_064798736.1"/>
</dbReference>
<evidence type="ECO:0000313" key="3">
    <source>
        <dbReference type="Proteomes" id="UP001337655"/>
    </source>
</evidence>
<sequence length="442" mass="49174">MGFFKFWASFTEPRVREITPQEKCKWLEHPRPNTSNGLRLKHKNFSSPVIHDPAQSDRQSAWDDDKSFISRRSVRSIRRWGRRKSRSGIASDLSQNVPQVPELVVESRPWRAEERAIPEEDLTRPGTAVTTEAPVSPITPGTPTLNEVFELSADSMVVPRAQELREDIAREEGRKDESKDEDADDDDGEEEDAAEPPPILNLRKRSKSCASDKPRQKRASWFSIGRRREDDDLPPLPPSRAGPDALDSPTFTGVPIIPAAQGFRDSLGAESILRAFPEVPGPAVEEEEDASAFEPTLRDSVFLPPPPEKPFQGSIEVFRPLSSPRSFSQPKSPMLAPDSWPRPSSNLSDSRPQHARGLSANLKRSHMSDDGVFTAEQQRDYGRVARFLENMDQKHTSGGVVGVVTEVGGTPGSVPARPLRRHNVKYSNDEALAALEFGIAEK</sequence>
<gene>
    <name evidence="2" type="ORF">LTR77_001474</name>
</gene>
<comment type="caution">
    <text evidence="2">The sequence shown here is derived from an EMBL/GenBank/DDBJ whole genome shotgun (WGS) entry which is preliminary data.</text>
</comment>
<dbReference type="Proteomes" id="UP001337655">
    <property type="component" value="Unassembled WGS sequence"/>
</dbReference>
<dbReference type="EMBL" id="JAVRRT010000002">
    <property type="protein sequence ID" value="KAK5174394.1"/>
    <property type="molecule type" value="Genomic_DNA"/>
</dbReference>
<reference evidence="2 3" key="1">
    <citation type="submission" date="2023-08" db="EMBL/GenBank/DDBJ databases">
        <title>Black Yeasts Isolated from many extreme environments.</title>
        <authorList>
            <person name="Coleine C."/>
            <person name="Stajich J.E."/>
            <person name="Selbmann L."/>
        </authorList>
    </citation>
    <scope>NUCLEOTIDE SEQUENCE [LARGE SCALE GENOMIC DNA]</scope>
    <source>
        <strain evidence="2 3">CCFEE 5935</strain>
    </source>
</reference>
<feature type="region of interest" description="Disordered" evidence="1">
    <location>
        <begin position="298"/>
        <end position="375"/>
    </location>
</feature>
<feature type="region of interest" description="Disordered" evidence="1">
    <location>
        <begin position="111"/>
        <end position="145"/>
    </location>
</feature>
<keyword evidence="3" id="KW-1185">Reference proteome</keyword>
<proteinExistence type="predicted"/>
<accession>A0AAV9PQ30</accession>
<dbReference type="AlphaFoldDB" id="A0AAV9PQ30"/>
<protein>
    <submittedName>
        <fullName evidence="2">Uncharacterized protein</fullName>
    </submittedName>
</protein>
<feature type="region of interest" description="Disordered" evidence="1">
    <location>
        <begin position="163"/>
        <end position="253"/>
    </location>
</feature>
<organism evidence="2 3">
    <name type="scientific">Saxophila tyrrhenica</name>
    <dbReference type="NCBI Taxonomy" id="1690608"/>
    <lineage>
        <taxon>Eukaryota</taxon>
        <taxon>Fungi</taxon>
        <taxon>Dikarya</taxon>
        <taxon>Ascomycota</taxon>
        <taxon>Pezizomycotina</taxon>
        <taxon>Dothideomycetes</taxon>
        <taxon>Dothideomycetidae</taxon>
        <taxon>Mycosphaerellales</taxon>
        <taxon>Extremaceae</taxon>
        <taxon>Saxophila</taxon>
    </lineage>
</organism>
<dbReference type="GeneID" id="89922822"/>
<name>A0AAV9PQ30_9PEZI</name>
<evidence type="ECO:0000256" key="1">
    <source>
        <dbReference type="SAM" id="MobiDB-lite"/>
    </source>
</evidence>
<feature type="compositionally biased region" description="Basic and acidic residues" evidence="1">
    <location>
        <begin position="163"/>
        <end position="178"/>
    </location>
</feature>
<feature type="compositionally biased region" description="Basic and acidic residues" evidence="1">
    <location>
        <begin position="111"/>
        <end position="123"/>
    </location>
</feature>
<evidence type="ECO:0000313" key="2">
    <source>
        <dbReference type="EMBL" id="KAK5174394.1"/>
    </source>
</evidence>